<dbReference type="InterPro" id="IPR033985">
    <property type="entry name" value="SusD-like_N"/>
</dbReference>
<dbReference type="RefSeq" id="WP_146898040.1">
    <property type="nucleotide sequence ID" value="NZ_BJYS01000017.1"/>
</dbReference>
<reference evidence="9 10" key="1">
    <citation type="submission" date="2019-07" db="EMBL/GenBank/DDBJ databases">
        <title>Whole genome shotgun sequence of Adhaeribacter aerolatus NBRC 106133.</title>
        <authorList>
            <person name="Hosoyama A."/>
            <person name="Uohara A."/>
            <person name="Ohji S."/>
            <person name="Ichikawa N."/>
        </authorList>
    </citation>
    <scope>NUCLEOTIDE SEQUENCE [LARGE SCALE GENOMIC DNA]</scope>
    <source>
        <strain evidence="9 10">NBRC 106133</strain>
    </source>
</reference>
<evidence type="ECO:0000313" key="9">
    <source>
        <dbReference type="EMBL" id="GEO04777.1"/>
    </source>
</evidence>
<evidence type="ECO:0000256" key="6">
    <source>
        <dbReference type="SAM" id="SignalP"/>
    </source>
</evidence>
<proteinExistence type="inferred from homology"/>
<dbReference type="AlphaFoldDB" id="A0A512AZ37"/>
<keyword evidence="10" id="KW-1185">Reference proteome</keyword>
<evidence type="ECO:0000256" key="1">
    <source>
        <dbReference type="ARBA" id="ARBA00004442"/>
    </source>
</evidence>
<dbReference type="EMBL" id="BJYS01000017">
    <property type="protein sequence ID" value="GEO04777.1"/>
    <property type="molecule type" value="Genomic_DNA"/>
</dbReference>
<feature type="signal peptide" evidence="6">
    <location>
        <begin position="1"/>
        <end position="22"/>
    </location>
</feature>
<dbReference type="CDD" id="cd08977">
    <property type="entry name" value="SusD"/>
    <property type="match status" value="1"/>
</dbReference>
<comment type="similarity">
    <text evidence="2">Belongs to the SusD family.</text>
</comment>
<sequence>MKKHPYLNIGLLALAISLGACNDEVIDLVPQSILTEGNFYKTAQDLEGATLGIYSRYQARLPRDWAMLEMPTDNMHMTGYFNIGGLPEVNNLAFTSENPLFGAMWTETYNGIYRANMVLSKIDIPTDYKPKQKEQLTGEAKFLRALFYFDLVRMFGGVPKITTVLTSQESKAVPKATEAEIYDLVISDLKDAIANLPGKTEIAKGRASKGAAVALLSKVYVFRQDWTNAKTYLDMLPEFGYQLLPNFAALWKLENEDNNELVFAIKYIDGTNGQPMSSDFLPYFGVSNIAPRGNESAFPSWDLHKLYEETDTRKAATITEFYKSPDAPANAPLVWKPYISKYSVKHTQNAAGLDLPVIRYADLVLLKAEVLYRLNQPQQALVELNRIRERAFGNTSHNYTLADIATPEAFLDKLLLERRLELAFENQRWFDLVRTGRLIAELTQVETDYNYDTKTASKQNLQPQPHYKFFPIPNREIEQANPGVLVQNDNYN</sequence>
<dbReference type="InterPro" id="IPR012944">
    <property type="entry name" value="SusD_RagB_dom"/>
</dbReference>
<feature type="chain" id="PRO_5021928784" evidence="6">
    <location>
        <begin position="23"/>
        <end position="492"/>
    </location>
</feature>
<keyword evidence="5" id="KW-0998">Cell outer membrane</keyword>
<evidence type="ECO:0000256" key="4">
    <source>
        <dbReference type="ARBA" id="ARBA00023136"/>
    </source>
</evidence>
<evidence type="ECO:0000313" key="10">
    <source>
        <dbReference type="Proteomes" id="UP000321532"/>
    </source>
</evidence>
<comment type="caution">
    <text evidence="9">The sequence shown here is derived from an EMBL/GenBank/DDBJ whole genome shotgun (WGS) entry which is preliminary data.</text>
</comment>
<evidence type="ECO:0000256" key="2">
    <source>
        <dbReference type="ARBA" id="ARBA00006275"/>
    </source>
</evidence>
<dbReference type="Gene3D" id="1.25.40.390">
    <property type="match status" value="1"/>
</dbReference>
<accession>A0A512AZ37</accession>
<keyword evidence="3 6" id="KW-0732">Signal</keyword>
<comment type="subcellular location">
    <subcellularLocation>
        <location evidence="1">Cell outer membrane</location>
    </subcellularLocation>
</comment>
<dbReference type="GO" id="GO:0009279">
    <property type="term" value="C:cell outer membrane"/>
    <property type="evidence" value="ECO:0007669"/>
    <property type="project" value="UniProtKB-SubCell"/>
</dbReference>
<feature type="domain" description="RagB/SusD" evidence="7">
    <location>
        <begin position="341"/>
        <end position="491"/>
    </location>
</feature>
<dbReference type="Pfam" id="PF07980">
    <property type="entry name" value="SusD_RagB"/>
    <property type="match status" value="1"/>
</dbReference>
<feature type="domain" description="SusD-like N-terminal" evidence="8">
    <location>
        <begin position="94"/>
        <end position="220"/>
    </location>
</feature>
<evidence type="ECO:0000259" key="7">
    <source>
        <dbReference type="Pfam" id="PF07980"/>
    </source>
</evidence>
<evidence type="ECO:0000259" key="8">
    <source>
        <dbReference type="Pfam" id="PF14322"/>
    </source>
</evidence>
<dbReference type="Proteomes" id="UP000321532">
    <property type="component" value="Unassembled WGS sequence"/>
</dbReference>
<dbReference type="InterPro" id="IPR011990">
    <property type="entry name" value="TPR-like_helical_dom_sf"/>
</dbReference>
<name>A0A512AZ37_9BACT</name>
<dbReference type="Pfam" id="PF14322">
    <property type="entry name" value="SusD-like_3"/>
    <property type="match status" value="1"/>
</dbReference>
<dbReference type="OrthoDB" id="9792139at2"/>
<evidence type="ECO:0000256" key="3">
    <source>
        <dbReference type="ARBA" id="ARBA00022729"/>
    </source>
</evidence>
<protein>
    <submittedName>
        <fullName evidence="9">Membrane protein</fullName>
    </submittedName>
</protein>
<dbReference type="PROSITE" id="PS51257">
    <property type="entry name" value="PROKAR_LIPOPROTEIN"/>
    <property type="match status" value="1"/>
</dbReference>
<dbReference type="SUPFAM" id="SSF48452">
    <property type="entry name" value="TPR-like"/>
    <property type="match status" value="1"/>
</dbReference>
<organism evidence="9 10">
    <name type="scientific">Adhaeribacter aerolatus</name>
    <dbReference type="NCBI Taxonomy" id="670289"/>
    <lineage>
        <taxon>Bacteria</taxon>
        <taxon>Pseudomonadati</taxon>
        <taxon>Bacteroidota</taxon>
        <taxon>Cytophagia</taxon>
        <taxon>Cytophagales</taxon>
        <taxon>Hymenobacteraceae</taxon>
        <taxon>Adhaeribacter</taxon>
    </lineage>
</organism>
<evidence type="ECO:0000256" key="5">
    <source>
        <dbReference type="ARBA" id="ARBA00023237"/>
    </source>
</evidence>
<keyword evidence="4" id="KW-0472">Membrane</keyword>
<gene>
    <name evidence="9" type="ORF">AAE02nite_24410</name>
</gene>